<accession>A0AA35SAH5</accession>
<evidence type="ECO:0000313" key="3">
    <source>
        <dbReference type="Proteomes" id="UP001174909"/>
    </source>
</evidence>
<proteinExistence type="predicted"/>
<reference evidence="2" key="1">
    <citation type="submission" date="2023-03" db="EMBL/GenBank/DDBJ databases">
        <authorList>
            <person name="Steffen K."/>
            <person name="Cardenas P."/>
        </authorList>
    </citation>
    <scope>NUCLEOTIDE SEQUENCE</scope>
</reference>
<dbReference type="EMBL" id="CASHTH010002120">
    <property type="protein sequence ID" value="CAI8025111.1"/>
    <property type="molecule type" value="Genomic_DNA"/>
</dbReference>
<dbReference type="PANTHER" id="PTHR11895">
    <property type="entry name" value="TRANSAMIDASE"/>
    <property type="match status" value="1"/>
</dbReference>
<dbReference type="Gene3D" id="3.90.1300.10">
    <property type="entry name" value="Amidase signature (AS) domain"/>
    <property type="match status" value="1"/>
</dbReference>
<dbReference type="AlphaFoldDB" id="A0AA35SAH5"/>
<dbReference type="Proteomes" id="UP001174909">
    <property type="component" value="Unassembled WGS sequence"/>
</dbReference>
<name>A0AA35SAH5_GEOBA</name>
<gene>
    <name evidence="2" type="ORF">GBAR_LOCUS14537</name>
</gene>
<dbReference type="GO" id="GO:0003824">
    <property type="term" value="F:catalytic activity"/>
    <property type="evidence" value="ECO:0007669"/>
    <property type="project" value="InterPro"/>
</dbReference>
<sequence>MEQADIPFLSATQLASLIEARQVSPEEALHAYLDRIEQVGPKVNAYITQARQAGQEIQQGRYRGPLHGIPVAVKDQVHTTGILTTDASKIRADFIPTEDATVVAKLKEAGAVIIGKTNMSEFAIGDSFSSFKGPARNPWDLSRDPGTSSTGSGAATAARLCATSLGEDTGGSIRGPASLCGLVGLRPTWGRVSRFGADGACWSIDTIGPISRTVEDCAATIGAIAGYDPKDPYTRQVPVPDYRQALTGDIRGLKVGLVQDYLDPEKSGVDPRVRDAVIAAAGVLSELGADVRDVSLPLSVNCGVAIRTITHVDRVSLHPEWLRERPQDYHHNTRVSFSTANLIPAPVYYKAQKVRAMVRREVLGALEDVDVLIQPTSAAPAGVMSMDGTVASKQQAKQALHRGGYTGPYSLTGTTAMSILCGFSSEGDGGLPLALQIAGRPFDEATVLRVGHAYEQATPWHNRLPPI</sequence>
<dbReference type="SUPFAM" id="SSF75304">
    <property type="entry name" value="Amidase signature (AS) enzymes"/>
    <property type="match status" value="1"/>
</dbReference>
<evidence type="ECO:0000313" key="2">
    <source>
        <dbReference type="EMBL" id="CAI8025111.1"/>
    </source>
</evidence>
<keyword evidence="3" id="KW-1185">Reference proteome</keyword>
<protein>
    <submittedName>
        <fullName evidence="2">Glutamyl-tRNA(Gln) amidotransferase subunit A</fullName>
    </submittedName>
</protein>
<dbReference type="InterPro" id="IPR000120">
    <property type="entry name" value="Amidase"/>
</dbReference>
<dbReference type="InterPro" id="IPR023631">
    <property type="entry name" value="Amidase_dom"/>
</dbReference>
<dbReference type="Pfam" id="PF01425">
    <property type="entry name" value="Amidase"/>
    <property type="match status" value="1"/>
</dbReference>
<organism evidence="2 3">
    <name type="scientific">Geodia barretti</name>
    <name type="common">Barrett's horny sponge</name>
    <dbReference type="NCBI Taxonomy" id="519541"/>
    <lineage>
        <taxon>Eukaryota</taxon>
        <taxon>Metazoa</taxon>
        <taxon>Porifera</taxon>
        <taxon>Demospongiae</taxon>
        <taxon>Heteroscleromorpha</taxon>
        <taxon>Tetractinellida</taxon>
        <taxon>Astrophorina</taxon>
        <taxon>Geodiidae</taxon>
        <taxon>Geodia</taxon>
    </lineage>
</organism>
<comment type="caution">
    <text evidence="2">The sequence shown here is derived from an EMBL/GenBank/DDBJ whole genome shotgun (WGS) entry which is preliminary data.</text>
</comment>
<dbReference type="PANTHER" id="PTHR11895:SF7">
    <property type="entry name" value="GLUTAMYL-TRNA(GLN) AMIDOTRANSFERASE SUBUNIT A, MITOCHONDRIAL"/>
    <property type="match status" value="1"/>
</dbReference>
<dbReference type="InterPro" id="IPR036928">
    <property type="entry name" value="AS_sf"/>
</dbReference>
<feature type="domain" description="Amidase" evidence="1">
    <location>
        <begin position="27"/>
        <end position="448"/>
    </location>
</feature>
<evidence type="ECO:0000259" key="1">
    <source>
        <dbReference type="Pfam" id="PF01425"/>
    </source>
</evidence>